<keyword evidence="7" id="KW-1185">Reference proteome</keyword>
<organism evidence="6 7">
    <name type="scientific">Microlunatus soli</name>
    <dbReference type="NCBI Taxonomy" id="630515"/>
    <lineage>
        <taxon>Bacteria</taxon>
        <taxon>Bacillati</taxon>
        <taxon>Actinomycetota</taxon>
        <taxon>Actinomycetes</taxon>
        <taxon>Propionibacteriales</taxon>
        <taxon>Propionibacteriaceae</taxon>
        <taxon>Microlunatus</taxon>
    </lineage>
</organism>
<protein>
    <submittedName>
        <fullName evidence="6">DNA-binding transcriptional regulator, LysR family</fullName>
    </submittedName>
</protein>
<accession>A0A1H1ZR69</accession>
<evidence type="ECO:0000313" key="6">
    <source>
        <dbReference type="EMBL" id="SDT35892.1"/>
    </source>
</evidence>
<reference evidence="6 7" key="1">
    <citation type="submission" date="2016-10" db="EMBL/GenBank/DDBJ databases">
        <authorList>
            <person name="de Groot N.N."/>
        </authorList>
    </citation>
    <scope>NUCLEOTIDE SEQUENCE [LARGE SCALE GENOMIC DNA]</scope>
    <source>
        <strain evidence="6 7">DSM 21800</strain>
    </source>
</reference>
<evidence type="ECO:0000256" key="1">
    <source>
        <dbReference type="ARBA" id="ARBA00009437"/>
    </source>
</evidence>
<keyword evidence="2" id="KW-0805">Transcription regulation</keyword>
<dbReference type="Pfam" id="PF00126">
    <property type="entry name" value="HTH_1"/>
    <property type="match status" value="1"/>
</dbReference>
<evidence type="ECO:0000259" key="5">
    <source>
        <dbReference type="PROSITE" id="PS50931"/>
    </source>
</evidence>
<dbReference type="PROSITE" id="PS50931">
    <property type="entry name" value="HTH_LYSR"/>
    <property type="match status" value="1"/>
</dbReference>
<dbReference type="AlphaFoldDB" id="A0A1H1ZR69"/>
<comment type="similarity">
    <text evidence="1">Belongs to the LysR transcriptional regulatory family.</text>
</comment>
<evidence type="ECO:0000256" key="2">
    <source>
        <dbReference type="ARBA" id="ARBA00023015"/>
    </source>
</evidence>
<dbReference type="EMBL" id="LT629772">
    <property type="protein sequence ID" value="SDT35892.1"/>
    <property type="molecule type" value="Genomic_DNA"/>
</dbReference>
<feature type="domain" description="HTH lysR-type" evidence="5">
    <location>
        <begin position="1"/>
        <end position="59"/>
    </location>
</feature>
<dbReference type="Gene3D" id="1.10.10.10">
    <property type="entry name" value="Winged helix-like DNA-binding domain superfamily/Winged helix DNA-binding domain"/>
    <property type="match status" value="1"/>
</dbReference>
<dbReference type="GO" id="GO:0003677">
    <property type="term" value="F:DNA binding"/>
    <property type="evidence" value="ECO:0007669"/>
    <property type="project" value="UniProtKB-KW"/>
</dbReference>
<dbReference type="InterPro" id="IPR036390">
    <property type="entry name" value="WH_DNA-bd_sf"/>
</dbReference>
<gene>
    <name evidence="6" type="ORF">SAMN04489812_5378</name>
</gene>
<proteinExistence type="inferred from homology"/>
<dbReference type="InterPro" id="IPR005119">
    <property type="entry name" value="LysR_subst-bd"/>
</dbReference>
<dbReference type="GO" id="GO:0032993">
    <property type="term" value="C:protein-DNA complex"/>
    <property type="evidence" value="ECO:0007669"/>
    <property type="project" value="TreeGrafter"/>
</dbReference>
<dbReference type="InterPro" id="IPR036388">
    <property type="entry name" value="WH-like_DNA-bd_sf"/>
</dbReference>
<dbReference type="RefSeq" id="WP_091529390.1">
    <property type="nucleotide sequence ID" value="NZ_LT629772.1"/>
</dbReference>
<keyword evidence="3 6" id="KW-0238">DNA-binding</keyword>
<dbReference type="Gene3D" id="3.40.190.10">
    <property type="entry name" value="Periplasmic binding protein-like II"/>
    <property type="match status" value="2"/>
</dbReference>
<dbReference type="PANTHER" id="PTHR30346:SF0">
    <property type="entry name" value="HCA OPERON TRANSCRIPTIONAL ACTIVATOR HCAR"/>
    <property type="match status" value="1"/>
</dbReference>
<dbReference type="SUPFAM" id="SSF53850">
    <property type="entry name" value="Periplasmic binding protein-like II"/>
    <property type="match status" value="1"/>
</dbReference>
<keyword evidence="4" id="KW-0804">Transcription</keyword>
<dbReference type="SUPFAM" id="SSF46785">
    <property type="entry name" value="Winged helix' DNA-binding domain"/>
    <property type="match status" value="1"/>
</dbReference>
<name>A0A1H1ZR69_9ACTN</name>
<dbReference type="GO" id="GO:0003700">
    <property type="term" value="F:DNA-binding transcription factor activity"/>
    <property type="evidence" value="ECO:0007669"/>
    <property type="project" value="InterPro"/>
</dbReference>
<evidence type="ECO:0000313" key="7">
    <source>
        <dbReference type="Proteomes" id="UP000199103"/>
    </source>
</evidence>
<dbReference type="Pfam" id="PF03466">
    <property type="entry name" value="LysR_substrate"/>
    <property type="match status" value="1"/>
</dbReference>
<dbReference type="PANTHER" id="PTHR30346">
    <property type="entry name" value="TRANSCRIPTIONAL DUAL REGULATOR HCAR-RELATED"/>
    <property type="match status" value="1"/>
</dbReference>
<evidence type="ECO:0000256" key="3">
    <source>
        <dbReference type="ARBA" id="ARBA00023125"/>
    </source>
</evidence>
<dbReference type="FunFam" id="1.10.10.10:FF:000001">
    <property type="entry name" value="LysR family transcriptional regulator"/>
    <property type="match status" value="1"/>
</dbReference>
<dbReference type="InterPro" id="IPR000847">
    <property type="entry name" value="LysR_HTH_N"/>
</dbReference>
<sequence>MDYSLAQLRGFVAVAEELHFGRAAQRLQMTQPPLTRQIQTLERILGVRLLDRDREVRLTAAGAAFLADARRVLTLVDAAPESARRVAAGDVGTIRLGFTAIGAYAVLGPLLSLINNELAGVEVELNELVSEEQFAQLSGNRLDLGLVRPPLPAGLTGVAVHTEELVLAVPAEHPLADVPGPIRLADISADYIGYSPEGSRYLHEVCAALVATEDFLGAEVATQFPTMLALVRAGRGVALIPRSCTAMRIDGVVYRELVASDARSVKLHACWNPESHDPVLARIVPLLSAECFTTAALSDHRARRSTPGS</sequence>
<evidence type="ECO:0000256" key="4">
    <source>
        <dbReference type="ARBA" id="ARBA00023163"/>
    </source>
</evidence>
<dbReference type="PRINTS" id="PR00039">
    <property type="entry name" value="HTHLYSR"/>
</dbReference>
<dbReference type="Proteomes" id="UP000199103">
    <property type="component" value="Chromosome I"/>
</dbReference>
<dbReference type="STRING" id="630515.SAMN04489812_5378"/>
<dbReference type="OrthoDB" id="3181812at2"/>